<feature type="non-terminal residue" evidence="1">
    <location>
        <position position="1"/>
    </location>
</feature>
<dbReference type="PANTHER" id="PTHR38134">
    <property type="entry name" value="SLR1395 PROTEIN"/>
    <property type="match status" value="1"/>
</dbReference>
<dbReference type="EMBL" id="JABBWD010000035">
    <property type="protein sequence ID" value="KAG1775195.1"/>
    <property type="molecule type" value="Genomic_DNA"/>
</dbReference>
<dbReference type="InterPro" id="IPR053205">
    <property type="entry name" value="GHMP_kinase_L-arabinokinase"/>
</dbReference>
<gene>
    <name evidence="1" type="ORF">EV702DRAFT_936179</name>
</gene>
<dbReference type="AlphaFoldDB" id="A0A9P6ZQZ7"/>
<proteinExistence type="predicted"/>
<reference evidence="1" key="1">
    <citation type="journal article" date="2020" name="New Phytol.">
        <title>Comparative genomics reveals dynamic genome evolution in host specialist ectomycorrhizal fungi.</title>
        <authorList>
            <person name="Lofgren L.A."/>
            <person name="Nguyen N.H."/>
            <person name="Vilgalys R."/>
            <person name="Ruytinx J."/>
            <person name="Liao H.L."/>
            <person name="Branco S."/>
            <person name="Kuo A."/>
            <person name="LaButti K."/>
            <person name="Lipzen A."/>
            <person name="Andreopoulos W."/>
            <person name="Pangilinan J."/>
            <person name="Riley R."/>
            <person name="Hundley H."/>
            <person name="Na H."/>
            <person name="Barry K."/>
            <person name="Grigoriev I.V."/>
            <person name="Stajich J.E."/>
            <person name="Kennedy P.G."/>
        </authorList>
    </citation>
    <scope>NUCLEOTIDE SEQUENCE</scope>
    <source>
        <strain evidence="1">DOB743</strain>
    </source>
</reference>
<name>A0A9P6ZQZ7_9AGAM</name>
<dbReference type="Proteomes" id="UP000714275">
    <property type="component" value="Unassembled WGS sequence"/>
</dbReference>
<dbReference type="OrthoDB" id="1684102at2759"/>
<accession>A0A9P6ZQZ7</accession>
<keyword evidence="2" id="KW-1185">Reference proteome</keyword>
<protein>
    <submittedName>
        <fullName evidence="1">Uncharacterized protein</fullName>
    </submittedName>
</protein>
<organism evidence="1 2">
    <name type="scientific">Suillus placidus</name>
    <dbReference type="NCBI Taxonomy" id="48579"/>
    <lineage>
        <taxon>Eukaryota</taxon>
        <taxon>Fungi</taxon>
        <taxon>Dikarya</taxon>
        <taxon>Basidiomycota</taxon>
        <taxon>Agaricomycotina</taxon>
        <taxon>Agaricomycetes</taxon>
        <taxon>Agaricomycetidae</taxon>
        <taxon>Boletales</taxon>
        <taxon>Suillineae</taxon>
        <taxon>Suillaceae</taxon>
        <taxon>Suillus</taxon>
    </lineage>
</organism>
<evidence type="ECO:0000313" key="1">
    <source>
        <dbReference type="EMBL" id="KAG1775195.1"/>
    </source>
</evidence>
<evidence type="ECO:0000313" key="2">
    <source>
        <dbReference type="Proteomes" id="UP000714275"/>
    </source>
</evidence>
<comment type="caution">
    <text evidence="1">The sequence shown here is derived from an EMBL/GenBank/DDBJ whole genome shotgun (WGS) entry which is preliminary data.</text>
</comment>
<feature type="non-terminal residue" evidence="1">
    <location>
        <position position="330"/>
    </location>
</feature>
<sequence>SIPFANSHPKKPFARSIIQAPLLVRGISKGLDIVYSPIGRSRFRSSLGVPEHLCNPDETKILIVSFGGQVFQKPTSSRESSTEHLKLILLRIPDGPRVSTIPPCSDALSIMDTPSRCYSAPPVIKPEPSPMFDNLCVMLIKTESCFKNNVTYSHLDTLVPSVSDNAVDDFYTRLLPDSSWIAIVCGVSKWGQNGADEKPPDMFFVAPKYVYMPDLTAVGDVLLGILGYGTVSECADSCTPFVYVARPLFVEEHGLKLLLAREGVGIELSRVAYETGDWASAVEEAWSLGRNAKAEMRRKGRLGVDVNKRDKEGMLLARQVTEWVRVWQDS</sequence>
<dbReference type="PANTHER" id="PTHR38134:SF2">
    <property type="entry name" value="GALACTOKINASE"/>
    <property type="match status" value="1"/>
</dbReference>